<dbReference type="GO" id="GO:0035861">
    <property type="term" value="C:site of double-strand break"/>
    <property type="evidence" value="ECO:0007669"/>
    <property type="project" value="TreeGrafter"/>
</dbReference>
<dbReference type="Gene3D" id="3.30.420.10">
    <property type="entry name" value="Ribonuclease H-like superfamily/Ribonuclease H"/>
    <property type="match status" value="1"/>
</dbReference>
<comment type="caution">
    <text evidence="3">The sequence shown here is derived from an EMBL/GenBank/DDBJ whole genome shotgun (WGS) entry which is preliminary data.</text>
</comment>
<dbReference type="GO" id="GO:0006303">
    <property type="term" value="P:double-strand break repair via nonhomologous end joining"/>
    <property type="evidence" value="ECO:0007669"/>
    <property type="project" value="TreeGrafter"/>
</dbReference>
<dbReference type="Proteomes" id="UP000838756">
    <property type="component" value="Unassembled WGS sequence"/>
</dbReference>
<dbReference type="GO" id="GO:0031297">
    <property type="term" value="P:replication fork processing"/>
    <property type="evidence" value="ECO:0007669"/>
    <property type="project" value="TreeGrafter"/>
</dbReference>
<evidence type="ECO:0000256" key="1">
    <source>
        <dbReference type="SAM" id="Coils"/>
    </source>
</evidence>
<keyword evidence="1" id="KW-0175">Coiled coil</keyword>
<accession>A0A8S4SJ60</accession>
<organism evidence="3 4">
    <name type="scientific">Pararge aegeria aegeria</name>
    <dbReference type="NCBI Taxonomy" id="348720"/>
    <lineage>
        <taxon>Eukaryota</taxon>
        <taxon>Metazoa</taxon>
        <taxon>Ecdysozoa</taxon>
        <taxon>Arthropoda</taxon>
        <taxon>Hexapoda</taxon>
        <taxon>Insecta</taxon>
        <taxon>Pterygota</taxon>
        <taxon>Neoptera</taxon>
        <taxon>Endopterygota</taxon>
        <taxon>Lepidoptera</taxon>
        <taxon>Glossata</taxon>
        <taxon>Ditrysia</taxon>
        <taxon>Papilionoidea</taxon>
        <taxon>Nymphalidae</taxon>
        <taxon>Satyrinae</taxon>
        <taxon>Satyrini</taxon>
        <taxon>Parargina</taxon>
        <taxon>Pararge</taxon>
    </lineage>
</organism>
<dbReference type="GO" id="GO:0005634">
    <property type="term" value="C:nucleus"/>
    <property type="evidence" value="ECO:0007669"/>
    <property type="project" value="TreeGrafter"/>
</dbReference>
<evidence type="ECO:0000313" key="4">
    <source>
        <dbReference type="Proteomes" id="UP000838756"/>
    </source>
</evidence>
<feature type="coiled-coil region" evidence="1">
    <location>
        <begin position="302"/>
        <end position="350"/>
    </location>
</feature>
<dbReference type="PANTHER" id="PTHR46060:SF2">
    <property type="entry name" value="HISTONE-LYSINE N-METHYLTRANSFERASE SETMAR"/>
    <property type="match status" value="1"/>
</dbReference>
<name>A0A8S4SJ60_9NEOP</name>
<dbReference type="EMBL" id="CAKXAJ010026561">
    <property type="protein sequence ID" value="CAH2270028.1"/>
    <property type="molecule type" value="Genomic_DNA"/>
</dbReference>
<dbReference type="GO" id="GO:0044774">
    <property type="term" value="P:mitotic DNA integrity checkpoint signaling"/>
    <property type="evidence" value="ECO:0007669"/>
    <property type="project" value="TreeGrafter"/>
</dbReference>
<dbReference type="GO" id="GO:0046975">
    <property type="term" value="F:histone H3K36 methyltransferase activity"/>
    <property type="evidence" value="ECO:0007669"/>
    <property type="project" value="TreeGrafter"/>
</dbReference>
<reference evidence="3" key="1">
    <citation type="submission" date="2022-03" db="EMBL/GenBank/DDBJ databases">
        <authorList>
            <person name="Lindestad O."/>
        </authorList>
    </citation>
    <scope>NUCLEOTIDE SEQUENCE</scope>
</reference>
<feature type="region of interest" description="Disordered" evidence="2">
    <location>
        <begin position="1124"/>
        <end position="1152"/>
    </location>
</feature>
<protein>
    <submittedName>
        <fullName evidence="3">Jg17881 protein</fullName>
    </submittedName>
</protein>
<dbReference type="GO" id="GO:0015074">
    <property type="term" value="P:DNA integration"/>
    <property type="evidence" value="ECO:0007669"/>
    <property type="project" value="TreeGrafter"/>
</dbReference>
<feature type="compositionally biased region" description="Basic and acidic residues" evidence="2">
    <location>
        <begin position="681"/>
        <end position="701"/>
    </location>
</feature>
<dbReference type="InterPro" id="IPR052709">
    <property type="entry name" value="Transposase-MT_Hybrid"/>
</dbReference>
<dbReference type="PANTHER" id="PTHR46060">
    <property type="entry name" value="MARINER MOS1 TRANSPOSASE-LIKE PROTEIN"/>
    <property type="match status" value="1"/>
</dbReference>
<keyword evidence="4" id="KW-1185">Reference proteome</keyword>
<dbReference type="GO" id="GO:0000729">
    <property type="term" value="P:DNA double-strand break processing"/>
    <property type="evidence" value="ECO:0007669"/>
    <property type="project" value="TreeGrafter"/>
</dbReference>
<evidence type="ECO:0000313" key="3">
    <source>
        <dbReference type="EMBL" id="CAH2270028.1"/>
    </source>
</evidence>
<dbReference type="GO" id="GO:0003690">
    <property type="term" value="F:double-stranded DNA binding"/>
    <property type="evidence" value="ECO:0007669"/>
    <property type="project" value="TreeGrafter"/>
</dbReference>
<dbReference type="GO" id="GO:0003697">
    <property type="term" value="F:single-stranded DNA binding"/>
    <property type="evidence" value="ECO:0007669"/>
    <property type="project" value="TreeGrafter"/>
</dbReference>
<dbReference type="GO" id="GO:0000793">
    <property type="term" value="C:condensed chromosome"/>
    <property type="evidence" value="ECO:0007669"/>
    <property type="project" value="TreeGrafter"/>
</dbReference>
<evidence type="ECO:0000256" key="2">
    <source>
        <dbReference type="SAM" id="MobiDB-lite"/>
    </source>
</evidence>
<gene>
    <name evidence="3" type="primary">jg17881</name>
    <name evidence="3" type="ORF">PAEG_LOCUS27952</name>
</gene>
<dbReference type="AlphaFoldDB" id="A0A8S4SJ60"/>
<sequence length="1152" mass="132779">MDAIFEKVEQDRHISSYDNIAEELEIDHKTVFGAFEKTGYTKKLDIWIPHELTERNLTNRVLICDSLLRRNETVLFLKKLIIGDEKWIMYDKNVRKRSWSKAGQASQTVAKRGLIRNKVMLMIESDECLSSSAKSAESYEDKPKKCFHGSHLHKCKHYAFCKSCQKRLLRLREKYKKRKTEMGKMFQQLKTVYEAEVDIIKEEEERRIKRSIANHALQLQKHREKMEESYRAREAELEKNVHQKKKFLWGLARALRSQHEHMTLAMRDVQYETKRLAEKESGIKIQLDEAEQILKKRGEEMRNQISQELIVLEGNLETMKKERDTINKERDELEKLKNSYEINNKLMNQKDVDDNVDLKTHYIKLKDEMVILKSYIESTKESKCLIERGTVTELGDGVMNNSVGVRSDDDDDKLKSSQVINDLKKQKNVNFSQTNLDEIYRQLSRTPSRSLTRVYEGSTTRIRGSDPGCATCNNCDNGGSNCDSGTNVTSNGAQSNHGCDGCRGCNQAAMFQLREENDRLKAFARQQREHIDSLSRERERLQTHLVTNSRPRTAPSVLASNFFPTNRTNPTTSANAFGWRKGAGEELNIFSTSEPRVILPGEPVPFIGVLTDRHSDSRRHLISQWRALRRRLSPQTNPRPVASMERSSQHITDHAEINIPLQESDANLINGGTTQALVSDKPQKMRPAVDKPREKSPKTFLREAKEKLKNNNIKEPPAPRDKSPNAMLREAKMRLRKLEIEAEAVEKSYLDFRKRQSELREEKQNLVLAESSLIKTVNKLETKTSKSSQSLNAPENIANDIFDCEKSSENMKKDFDKYLREYQTNFDIGKIYFQNKNSAIQRIKPIPPSHNICEENEEPKQKNINYLETPLSEFRKFYQTQNRTKRKVKSPISKEIKELETTSEARESDKTVESKSEKNSREIIRNIKNNKRAELEILKQNISKIYNLPETSTPNDTGLGNIPEIIVTKTNAKDDSKEELEENVDVQENKLLLQVQNVRETNNVGVTESKQDLLMIVESSIDNRDTSSSENENEEQKLFTQITVIVSPKDDNSSTVLKSPCKELSEKVTLNNDTLNAIFHTEDKDLSSVDMKLELNKDGLENEVEKDAQKEYLDDFSADVDNYYNTNSISDGGKNSPISLPKTSEDENFWEN</sequence>
<dbReference type="GO" id="GO:0000014">
    <property type="term" value="F:single-stranded DNA endodeoxyribonuclease activity"/>
    <property type="evidence" value="ECO:0007669"/>
    <property type="project" value="TreeGrafter"/>
</dbReference>
<feature type="coiled-coil region" evidence="1">
    <location>
        <begin position="728"/>
        <end position="755"/>
    </location>
</feature>
<feature type="region of interest" description="Disordered" evidence="2">
    <location>
        <begin position="680"/>
        <end position="701"/>
    </location>
</feature>
<dbReference type="OrthoDB" id="206339at2759"/>
<dbReference type="InterPro" id="IPR036397">
    <property type="entry name" value="RNaseH_sf"/>
</dbReference>
<feature type="coiled-coil region" evidence="1">
    <location>
        <begin position="970"/>
        <end position="997"/>
    </location>
</feature>
<dbReference type="GO" id="GO:0042800">
    <property type="term" value="F:histone H3K4 methyltransferase activity"/>
    <property type="evidence" value="ECO:0007669"/>
    <property type="project" value="TreeGrafter"/>
</dbReference>
<feature type="region of interest" description="Disordered" evidence="2">
    <location>
        <begin position="899"/>
        <end position="920"/>
    </location>
</feature>
<proteinExistence type="predicted"/>
<dbReference type="GO" id="GO:0044547">
    <property type="term" value="F:DNA topoisomerase binding"/>
    <property type="evidence" value="ECO:0007669"/>
    <property type="project" value="TreeGrafter"/>
</dbReference>